<sequence>MTYRWITADRMELRPHRSLPYRGFAAVILGFFAFVSVPLAAMVGTAVLWGLLPFAMAALAALWWALRRSYRDGEILEVLEIAGNDLTLTRTDPDGRTRSWSCNTHWVRVTDHESGGPVPHYITLNGNGREVEIGAFLSEDERPALYRDLRRRLDDARP</sequence>
<dbReference type="EMBL" id="BMFJ01000001">
    <property type="protein sequence ID" value="GGE18667.1"/>
    <property type="molecule type" value="Genomic_DNA"/>
</dbReference>
<comment type="caution">
    <text evidence="2">The sequence shown here is derived from an EMBL/GenBank/DDBJ whole genome shotgun (WGS) entry which is preliminary data.</text>
</comment>
<protein>
    <recommendedName>
        <fullName evidence="4">DUF2244 domain-containing protein</fullName>
    </recommendedName>
</protein>
<proteinExistence type="predicted"/>
<reference evidence="3" key="1">
    <citation type="journal article" date="2019" name="Int. J. Syst. Evol. Microbiol.">
        <title>The Global Catalogue of Microorganisms (GCM) 10K type strain sequencing project: providing services to taxonomists for standard genome sequencing and annotation.</title>
        <authorList>
            <consortium name="The Broad Institute Genomics Platform"/>
            <consortium name="The Broad Institute Genome Sequencing Center for Infectious Disease"/>
            <person name="Wu L."/>
            <person name="Ma J."/>
        </authorList>
    </citation>
    <scope>NUCLEOTIDE SEQUENCE [LARGE SCALE GENOMIC DNA]</scope>
    <source>
        <strain evidence="3">CGMCC 1.12664</strain>
    </source>
</reference>
<evidence type="ECO:0000313" key="3">
    <source>
        <dbReference type="Proteomes" id="UP000612855"/>
    </source>
</evidence>
<accession>A0A916ZY10</accession>
<organism evidence="2 3">
    <name type="scientific">Primorskyibacter flagellatus</name>
    <dbReference type="NCBI Taxonomy" id="1387277"/>
    <lineage>
        <taxon>Bacteria</taxon>
        <taxon>Pseudomonadati</taxon>
        <taxon>Pseudomonadota</taxon>
        <taxon>Alphaproteobacteria</taxon>
        <taxon>Rhodobacterales</taxon>
        <taxon>Roseobacteraceae</taxon>
        <taxon>Primorskyibacter</taxon>
    </lineage>
</organism>
<keyword evidence="1" id="KW-1133">Transmembrane helix</keyword>
<gene>
    <name evidence="2" type="ORF">GCM10011360_04290</name>
</gene>
<dbReference type="RefSeq" id="WP_188475986.1">
    <property type="nucleotide sequence ID" value="NZ_BMFJ01000001.1"/>
</dbReference>
<keyword evidence="3" id="KW-1185">Reference proteome</keyword>
<name>A0A916ZY10_9RHOB</name>
<feature type="transmembrane region" description="Helical" evidence="1">
    <location>
        <begin position="47"/>
        <end position="66"/>
    </location>
</feature>
<dbReference type="AlphaFoldDB" id="A0A916ZY10"/>
<dbReference type="Proteomes" id="UP000612855">
    <property type="component" value="Unassembled WGS sequence"/>
</dbReference>
<keyword evidence="1" id="KW-0472">Membrane</keyword>
<feature type="transmembrane region" description="Helical" evidence="1">
    <location>
        <begin position="21"/>
        <end position="41"/>
    </location>
</feature>
<keyword evidence="1" id="KW-0812">Transmembrane</keyword>
<evidence type="ECO:0008006" key="4">
    <source>
        <dbReference type="Google" id="ProtNLM"/>
    </source>
</evidence>
<evidence type="ECO:0000256" key="1">
    <source>
        <dbReference type="SAM" id="Phobius"/>
    </source>
</evidence>
<evidence type="ECO:0000313" key="2">
    <source>
        <dbReference type="EMBL" id="GGE18667.1"/>
    </source>
</evidence>
<dbReference type="InterPro" id="IPR019253">
    <property type="entry name" value="DUF2244_TM"/>
</dbReference>
<dbReference type="Pfam" id="PF10003">
    <property type="entry name" value="DUF2244"/>
    <property type="match status" value="1"/>
</dbReference>